<evidence type="ECO:0000256" key="2">
    <source>
        <dbReference type="SAM" id="Phobius"/>
    </source>
</evidence>
<keyword evidence="2" id="KW-0812">Transmembrane</keyword>
<evidence type="ECO:0000256" key="1">
    <source>
        <dbReference type="SAM" id="MobiDB-lite"/>
    </source>
</evidence>
<comment type="caution">
    <text evidence="3">The sequence shown here is derived from an EMBL/GenBank/DDBJ whole genome shotgun (WGS) entry which is preliminary data.</text>
</comment>
<dbReference type="GO" id="GO:0070072">
    <property type="term" value="P:vacuolar proton-transporting V-type ATPase complex assembly"/>
    <property type="evidence" value="ECO:0007669"/>
    <property type="project" value="InterPro"/>
</dbReference>
<dbReference type="AlphaFoldDB" id="A0A9W8TGL5"/>
<feature type="transmembrane region" description="Helical" evidence="2">
    <location>
        <begin position="116"/>
        <end position="134"/>
    </location>
</feature>
<feature type="region of interest" description="Disordered" evidence="1">
    <location>
        <begin position="177"/>
        <end position="219"/>
    </location>
</feature>
<dbReference type="Proteomes" id="UP001148786">
    <property type="component" value="Unassembled WGS sequence"/>
</dbReference>
<feature type="compositionally biased region" description="Polar residues" evidence="1">
    <location>
        <begin position="203"/>
        <end position="212"/>
    </location>
</feature>
<reference evidence="3" key="1">
    <citation type="submission" date="2022-07" db="EMBL/GenBank/DDBJ databases">
        <title>Genome Sequence of Agrocybe chaxingu.</title>
        <authorList>
            <person name="Buettner E."/>
        </authorList>
    </citation>
    <scope>NUCLEOTIDE SEQUENCE</scope>
    <source>
        <strain evidence="3">MP-N11</strain>
    </source>
</reference>
<dbReference type="EMBL" id="JANKHO010000011">
    <property type="protein sequence ID" value="KAJ3517745.1"/>
    <property type="molecule type" value="Genomic_DNA"/>
</dbReference>
<accession>A0A9W8TGL5</accession>
<keyword evidence="2" id="KW-0472">Membrane</keyword>
<feature type="compositionally biased region" description="Basic and acidic residues" evidence="1">
    <location>
        <begin position="187"/>
        <end position="199"/>
    </location>
</feature>
<sequence length="219" mass="24104">MEDVNVSLEDHLAGTLKSIYPILPAALAGELAKYVTDPIPPLIPYAMLLKISQWSRTTDGERSLKKNSLNPHDFSMVALLAGSTTSPERKFGDYTPPKDPEEVEAERARERKAITALVNSVLSVGCMGLAAWWGTGGTGWKDEWRVLFAFFSAIIVAVAEAGLYLIWQSRKAKSSAHKVKRRSALHKKIDPAPKTHGEDNSPAAITNTPDESTTLRHRR</sequence>
<evidence type="ECO:0000313" key="4">
    <source>
        <dbReference type="Proteomes" id="UP001148786"/>
    </source>
</evidence>
<gene>
    <name evidence="3" type="ORF">NLJ89_g322</name>
</gene>
<keyword evidence="4" id="KW-1185">Reference proteome</keyword>
<proteinExistence type="predicted"/>
<evidence type="ECO:0000313" key="3">
    <source>
        <dbReference type="EMBL" id="KAJ3517745.1"/>
    </source>
</evidence>
<protein>
    <submittedName>
        <fullName evidence="3">Uncharacterized protein</fullName>
    </submittedName>
</protein>
<organism evidence="3 4">
    <name type="scientific">Agrocybe chaxingu</name>
    <dbReference type="NCBI Taxonomy" id="84603"/>
    <lineage>
        <taxon>Eukaryota</taxon>
        <taxon>Fungi</taxon>
        <taxon>Dikarya</taxon>
        <taxon>Basidiomycota</taxon>
        <taxon>Agaricomycotina</taxon>
        <taxon>Agaricomycetes</taxon>
        <taxon>Agaricomycetidae</taxon>
        <taxon>Agaricales</taxon>
        <taxon>Agaricineae</taxon>
        <taxon>Strophariaceae</taxon>
        <taxon>Agrocybe</taxon>
    </lineage>
</organism>
<name>A0A9W8TGL5_9AGAR</name>
<dbReference type="OrthoDB" id="3193718at2759"/>
<keyword evidence="2" id="KW-1133">Transmembrane helix</keyword>
<feature type="compositionally biased region" description="Basic residues" evidence="1">
    <location>
        <begin position="177"/>
        <end position="186"/>
    </location>
</feature>
<dbReference type="Pfam" id="PF11712">
    <property type="entry name" value="Vma12"/>
    <property type="match status" value="1"/>
</dbReference>
<dbReference type="InterPro" id="IPR021013">
    <property type="entry name" value="ATPase_Vma12"/>
</dbReference>
<feature type="transmembrane region" description="Helical" evidence="2">
    <location>
        <begin position="146"/>
        <end position="167"/>
    </location>
</feature>